<protein>
    <recommendedName>
        <fullName evidence="4">ATPase AAA-type core domain-containing protein</fullName>
    </recommendedName>
</protein>
<dbReference type="PANTHER" id="PTHR23075:SF0">
    <property type="entry name" value="ATPASE FAMILY AAA DOMAIN-CONTAINING PROTEIN 3"/>
    <property type="match status" value="1"/>
</dbReference>
<dbReference type="PANTHER" id="PTHR23075">
    <property type="entry name" value="PUTATIVE ATP-ASE"/>
    <property type="match status" value="1"/>
</dbReference>
<keyword evidence="1" id="KW-0175">Coiled coil</keyword>
<evidence type="ECO:0000313" key="2">
    <source>
        <dbReference type="EMBL" id="KAJ8972796.1"/>
    </source>
</evidence>
<dbReference type="AlphaFoldDB" id="A0AAV8ZUZ0"/>
<dbReference type="Proteomes" id="UP001162156">
    <property type="component" value="Unassembled WGS sequence"/>
</dbReference>
<dbReference type="GO" id="GO:0005739">
    <property type="term" value="C:mitochondrion"/>
    <property type="evidence" value="ECO:0007669"/>
    <property type="project" value="TreeGrafter"/>
</dbReference>
<dbReference type="InterPro" id="IPR027417">
    <property type="entry name" value="P-loop_NTPase"/>
</dbReference>
<accession>A0AAV8ZUZ0</accession>
<name>A0AAV8ZUZ0_9CUCU</name>
<dbReference type="Gene3D" id="3.40.50.300">
    <property type="entry name" value="P-loop containing nucleotide triphosphate hydrolases"/>
    <property type="match status" value="1"/>
</dbReference>
<dbReference type="EMBL" id="JANEYF010000012">
    <property type="protein sequence ID" value="KAJ8972796.1"/>
    <property type="molecule type" value="Genomic_DNA"/>
</dbReference>
<gene>
    <name evidence="2" type="ORF">NQ314_000032</name>
</gene>
<evidence type="ECO:0000313" key="3">
    <source>
        <dbReference type="Proteomes" id="UP001162156"/>
    </source>
</evidence>
<dbReference type="GO" id="GO:0007005">
    <property type="term" value="P:mitochondrion organization"/>
    <property type="evidence" value="ECO:0007669"/>
    <property type="project" value="TreeGrafter"/>
</dbReference>
<reference evidence="2" key="1">
    <citation type="journal article" date="2023" name="Insect Mol. Biol.">
        <title>Genome sequencing provides insights into the evolution of gene families encoding plant cell wall-degrading enzymes in longhorned beetles.</title>
        <authorList>
            <person name="Shin N.R."/>
            <person name="Okamura Y."/>
            <person name="Kirsch R."/>
            <person name="Pauchet Y."/>
        </authorList>
    </citation>
    <scope>NUCLEOTIDE SEQUENCE</scope>
    <source>
        <strain evidence="2">RBIC_L_NR</strain>
    </source>
</reference>
<keyword evidence="3" id="KW-1185">Reference proteome</keyword>
<dbReference type="SUPFAM" id="SSF52540">
    <property type="entry name" value="P-loop containing nucleoside triphosphate hydrolases"/>
    <property type="match status" value="1"/>
</dbReference>
<sequence>MYLGKPSLVRETSRFSLLEAIKHPIETLKRLKTSEQDALSGIILAPKLEERLRDVAIATKNTKQNRGMYRNILMHGPPGTGKTMFSKV</sequence>
<proteinExistence type="predicted"/>
<organism evidence="2 3">
    <name type="scientific">Rhamnusium bicolor</name>
    <dbReference type="NCBI Taxonomy" id="1586634"/>
    <lineage>
        <taxon>Eukaryota</taxon>
        <taxon>Metazoa</taxon>
        <taxon>Ecdysozoa</taxon>
        <taxon>Arthropoda</taxon>
        <taxon>Hexapoda</taxon>
        <taxon>Insecta</taxon>
        <taxon>Pterygota</taxon>
        <taxon>Neoptera</taxon>
        <taxon>Endopterygota</taxon>
        <taxon>Coleoptera</taxon>
        <taxon>Polyphaga</taxon>
        <taxon>Cucujiformia</taxon>
        <taxon>Chrysomeloidea</taxon>
        <taxon>Cerambycidae</taxon>
        <taxon>Lepturinae</taxon>
        <taxon>Rhagiini</taxon>
        <taxon>Rhamnusium</taxon>
    </lineage>
</organism>
<dbReference type="GO" id="GO:0008270">
    <property type="term" value="F:zinc ion binding"/>
    <property type="evidence" value="ECO:0007669"/>
    <property type="project" value="TreeGrafter"/>
</dbReference>
<evidence type="ECO:0000256" key="1">
    <source>
        <dbReference type="ARBA" id="ARBA00023054"/>
    </source>
</evidence>
<comment type="caution">
    <text evidence="2">The sequence shown here is derived from an EMBL/GenBank/DDBJ whole genome shotgun (WGS) entry which is preliminary data.</text>
</comment>
<evidence type="ECO:0008006" key="4">
    <source>
        <dbReference type="Google" id="ProtNLM"/>
    </source>
</evidence>